<evidence type="ECO:0000313" key="2">
    <source>
        <dbReference type="EMBL" id="QCT03802.1"/>
    </source>
</evidence>
<dbReference type="EMBL" id="CP040396">
    <property type="protein sequence ID" value="QCT03802.1"/>
    <property type="molecule type" value="Genomic_DNA"/>
</dbReference>
<proteinExistence type="predicted"/>
<dbReference type="Proteomes" id="UP000300879">
    <property type="component" value="Chromosome"/>
</dbReference>
<evidence type="ECO:0000313" key="3">
    <source>
        <dbReference type="Proteomes" id="UP000300879"/>
    </source>
</evidence>
<feature type="coiled-coil region" evidence="1">
    <location>
        <begin position="54"/>
        <end position="88"/>
    </location>
</feature>
<keyword evidence="1" id="KW-0175">Coiled coil</keyword>
<dbReference type="KEGG" id="palo:E6C60_3091"/>
<gene>
    <name evidence="2" type="ORF">E6C60_3091</name>
</gene>
<accession>A0A4P8XLZ7</accession>
<organism evidence="2 3">
    <name type="scientific">Paenibacillus algicola</name>
    <dbReference type="NCBI Taxonomy" id="2565926"/>
    <lineage>
        <taxon>Bacteria</taxon>
        <taxon>Bacillati</taxon>
        <taxon>Bacillota</taxon>
        <taxon>Bacilli</taxon>
        <taxon>Bacillales</taxon>
        <taxon>Paenibacillaceae</taxon>
        <taxon>Paenibacillus</taxon>
    </lineage>
</organism>
<dbReference type="AlphaFoldDB" id="A0A4P8XLZ7"/>
<reference evidence="2 3" key="1">
    <citation type="submission" date="2019-05" db="EMBL/GenBank/DDBJ databases">
        <authorList>
            <person name="Chen C."/>
        </authorList>
    </citation>
    <scope>NUCLEOTIDE SEQUENCE [LARGE SCALE GENOMIC DNA]</scope>
    <source>
        <strain evidence="2 3">HB172198</strain>
    </source>
</reference>
<sequence>MEIIKLEPEDYEQDFREGVLGRVNPETGTLEFAYPDPDEPETPPVYQPPLSDQVNELKQENALLKAQNAALSERADFIEDVIAEMANQVYQ</sequence>
<evidence type="ECO:0008006" key="4">
    <source>
        <dbReference type="Google" id="ProtNLM"/>
    </source>
</evidence>
<name>A0A4P8XLZ7_9BACL</name>
<keyword evidence="3" id="KW-1185">Reference proteome</keyword>
<evidence type="ECO:0000256" key="1">
    <source>
        <dbReference type="SAM" id="Coils"/>
    </source>
</evidence>
<protein>
    <recommendedName>
        <fullName evidence="4">Bacteriophage SP-beta YorD domain-containing protein</fullName>
    </recommendedName>
</protein>